<evidence type="ECO:0000256" key="1">
    <source>
        <dbReference type="ARBA" id="ARBA00022485"/>
    </source>
</evidence>
<keyword evidence="4" id="KW-0408">Iron</keyword>
<keyword evidence="3" id="KW-0677">Repeat</keyword>
<gene>
    <name evidence="8" type="ORF">BJI67_02280</name>
</gene>
<keyword evidence="5" id="KW-0411">Iron-sulfur</keyword>
<dbReference type="InterPro" id="IPR017896">
    <property type="entry name" value="4Fe4S_Fe-S-bd"/>
</dbReference>
<dbReference type="Pfam" id="PF13183">
    <property type="entry name" value="Fer4_8"/>
    <property type="match status" value="1"/>
</dbReference>
<dbReference type="AlphaFoldDB" id="A0A1D8K516"/>
<dbReference type="GO" id="GO:0051539">
    <property type="term" value="F:4 iron, 4 sulfur cluster binding"/>
    <property type="evidence" value="ECO:0007669"/>
    <property type="project" value="UniProtKB-KW"/>
</dbReference>
<dbReference type="KEGG" id="aaeo:BJI67_02280"/>
<evidence type="ECO:0000313" key="8">
    <source>
        <dbReference type="EMBL" id="AOV16052.1"/>
    </source>
</evidence>
<dbReference type="PANTHER" id="PTHR32479">
    <property type="entry name" value="GLYCOLATE OXIDASE IRON-SULFUR SUBUNIT"/>
    <property type="match status" value="1"/>
</dbReference>
<dbReference type="EMBL" id="CP017448">
    <property type="protein sequence ID" value="AOV16052.1"/>
    <property type="molecule type" value="Genomic_DNA"/>
</dbReference>
<dbReference type="RefSeq" id="WP_070071648.1">
    <property type="nucleotide sequence ID" value="NZ_CP017448.1"/>
</dbReference>
<dbReference type="Pfam" id="PF02754">
    <property type="entry name" value="CCG"/>
    <property type="match status" value="1"/>
</dbReference>
<accession>A0A1D8K516</accession>
<dbReference type="PANTHER" id="PTHR32479:SF19">
    <property type="entry name" value="ANAEROBIC GLYCEROL-3-PHOSPHATE DEHYDROGENASE SUBUNIT C"/>
    <property type="match status" value="1"/>
</dbReference>
<keyword evidence="1" id="KW-0004">4Fe-4S</keyword>
<feature type="domain" description="4Fe-4S ferredoxin-type" evidence="7">
    <location>
        <begin position="34"/>
        <end position="110"/>
    </location>
</feature>
<dbReference type="InterPro" id="IPR017900">
    <property type="entry name" value="4Fe4S_Fe_S_CS"/>
</dbReference>
<dbReference type="Proteomes" id="UP000095342">
    <property type="component" value="Chromosome"/>
</dbReference>
<dbReference type="CDD" id="cd01653">
    <property type="entry name" value="GATase1"/>
    <property type="match status" value="1"/>
</dbReference>
<evidence type="ECO:0000256" key="4">
    <source>
        <dbReference type="ARBA" id="ARBA00023004"/>
    </source>
</evidence>
<feature type="domain" description="Cysteine-rich" evidence="6">
    <location>
        <begin position="347"/>
        <end position="428"/>
    </location>
</feature>
<reference evidence="8 9" key="1">
    <citation type="submission" date="2016-09" db="EMBL/GenBank/DDBJ databases">
        <title>Acidihalobacter prosperus V6 (DSM14174).</title>
        <authorList>
            <person name="Khaleque H.N."/>
            <person name="Ramsay J.P."/>
            <person name="Murphy R.J.T."/>
            <person name="Kaksonen A.H."/>
            <person name="Boxall N.J."/>
            <person name="Watkin E.L.J."/>
        </authorList>
    </citation>
    <scope>NUCLEOTIDE SEQUENCE [LARGE SCALE GENOMIC DNA]</scope>
    <source>
        <strain evidence="8 9">V6</strain>
    </source>
</reference>
<evidence type="ECO:0000256" key="2">
    <source>
        <dbReference type="ARBA" id="ARBA00022723"/>
    </source>
</evidence>
<sequence length="454" mass="49572">MKNLLDWSSYENAGVGDAYADIPKTGGDFAKAVAVCINSRHCEEKPKGVMCPSFRVSDNPLLSTGGRVRLLKAALNSDDVLAAFDERELAEAMDLCLSCKGCKRECENEVDMAMIKIEYLAQRHARHAIPLRTRLFANLPDLLARYPLRSLIALRNRLPLLARLGDDLLGIARQRQLPLPQANPFFQSRQPAQETSPPDNADGRAVVLFVDTFTHHFDPANAHAAIDVLQRAGYRVHVARDGQPTPLCCGRTQLAHGLLDGAKANARRVLAALAPYAEAGMPVIGLEPACLLAIRDDYKFLGLGEIADQVAGQAILFEEFVAREVTAKKMTLDLKPIPEQAAPTMIHGHCHQKAVGAMKSMRKVLKMIPEFRFELVETSCCGMAGSFGLEAEHVEDSLAMAELSLLPALREQPQAAIVANGFSCRHQIAEATDRRPVHIARLLQASVKGEALAV</sequence>
<evidence type="ECO:0000256" key="3">
    <source>
        <dbReference type="ARBA" id="ARBA00022737"/>
    </source>
</evidence>
<organism evidence="8 9">
    <name type="scientific">Acidihalobacter aeolianus</name>
    <dbReference type="NCBI Taxonomy" id="2792603"/>
    <lineage>
        <taxon>Bacteria</taxon>
        <taxon>Pseudomonadati</taxon>
        <taxon>Pseudomonadota</taxon>
        <taxon>Gammaproteobacteria</taxon>
        <taxon>Chromatiales</taxon>
        <taxon>Ectothiorhodospiraceae</taxon>
        <taxon>Acidihalobacter</taxon>
    </lineage>
</organism>
<protein>
    <submittedName>
        <fullName evidence="8">Ferredoxin</fullName>
    </submittedName>
</protein>
<keyword evidence="9" id="KW-1185">Reference proteome</keyword>
<dbReference type="PROSITE" id="PS00198">
    <property type="entry name" value="4FE4S_FER_1"/>
    <property type="match status" value="1"/>
</dbReference>
<dbReference type="GO" id="GO:0016491">
    <property type="term" value="F:oxidoreductase activity"/>
    <property type="evidence" value="ECO:0007669"/>
    <property type="project" value="UniProtKB-ARBA"/>
</dbReference>
<evidence type="ECO:0000256" key="5">
    <source>
        <dbReference type="ARBA" id="ARBA00023014"/>
    </source>
</evidence>
<evidence type="ECO:0000259" key="7">
    <source>
        <dbReference type="Pfam" id="PF13183"/>
    </source>
</evidence>
<dbReference type="GO" id="GO:0046872">
    <property type="term" value="F:metal ion binding"/>
    <property type="evidence" value="ECO:0007669"/>
    <property type="project" value="UniProtKB-KW"/>
</dbReference>
<evidence type="ECO:0000259" key="6">
    <source>
        <dbReference type="Pfam" id="PF02754"/>
    </source>
</evidence>
<name>A0A1D8K516_9GAMM</name>
<keyword evidence="2" id="KW-0479">Metal-binding</keyword>
<evidence type="ECO:0000313" key="9">
    <source>
        <dbReference type="Proteomes" id="UP000095342"/>
    </source>
</evidence>
<proteinExistence type="predicted"/>
<dbReference type="InterPro" id="IPR004017">
    <property type="entry name" value="Cys_rich_dom"/>
</dbReference>